<dbReference type="AlphaFoldDB" id="A0A1H3J0F9"/>
<evidence type="ECO:0000313" key="2">
    <source>
        <dbReference type="EMBL" id="SDY33287.1"/>
    </source>
</evidence>
<dbReference type="RefSeq" id="WP_089768617.1">
    <property type="nucleotide sequence ID" value="NZ_FNPB01000011.1"/>
</dbReference>
<sequence>MPRDRFIGDSPEDALETFIDRWCRKHERDGYSYAYQDKRITEDPEGKPNADAKFRFTRKETLYSPTYREYEGYIYETHDGRFAVEHWDCYVDRNTPSPKPPGKTPRRLRGRRPRDTRY</sequence>
<dbReference type="STRING" id="660517.SAMN04487946_11199"/>
<protein>
    <submittedName>
        <fullName evidence="2">Uncharacterized protein</fullName>
    </submittedName>
</protein>
<reference evidence="3" key="1">
    <citation type="submission" date="2016-10" db="EMBL/GenBank/DDBJ databases">
        <authorList>
            <person name="Varghese N."/>
            <person name="Submissions S."/>
        </authorList>
    </citation>
    <scope>NUCLEOTIDE SEQUENCE [LARGE SCALE GENOMIC DNA]</scope>
    <source>
        <strain evidence="3">CGMCC 1.10118</strain>
    </source>
</reference>
<feature type="region of interest" description="Disordered" evidence="1">
    <location>
        <begin position="92"/>
        <end position="118"/>
    </location>
</feature>
<proteinExistence type="predicted"/>
<dbReference type="OrthoDB" id="350398at2157"/>
<dbReference type="Proteomes" id="UP000199170">
    <property type="component" value="Unassembled WGS sequence"/>
</dbReference>
<name>A0A1H3J0F9_9EURY</name>
<accession>A0A1H3J0F9</accession>
<evidence type="ECO:0000313" key="3">
    <source>
        <dbReference type="Proteomes" id="UP000199170"/>
    </source>
</evidence>
<organism evidence="2 3">
    <name type="scientific">Halobellus clavatus</name>
    <dbReference type="NCBI Taxonomy" id="660517"/>
    <lineage>
        <taxon>Archaea</taxon>
        <taxon>Methanobacteriati</taxon>
        <taxon>Methanobacteriota</taxon>
        <taxon>Stenosarchaea group</taxon>
        <taxon>Halobacteria</taxon>
        <taxon>Halobacteriales</taxon>
        <taxon>Haloferacaceae</taxon>
        <taxon>Halobellus</taxon>
    </lineage>
</organism>
<keyword evidence="3" id="KW-1185">Reference proteome</keyword>
<dbReference type="EMBL" id="FNPB01000011">
    <property type="protein sequence ID" value="SDY33287.1"/>
    <property type="molecule type" value="Genomic_DNA"/>
</dbReference>
<evidence type="ECO:0000256" key="1">
    <source>
        <dbReference type="SAM" id="MobiDB-lite"/>
    </source>
</evidence>
<gene>
    <name evidence="2" type="ORF">SAMN04487946_11199</name>
</gene>